<dbReference type="RefSeq" id="WP_165301225.1">
    <property type="nucleotide sequence ID" value="NZ_JAAKZZ010000323.1"/>
</dbReference>
<comment type="caution">
    <text evidence="2">The sequence shown here is derived from an EMBL/GenBank/DDBJ whole genome shotgun (WGS) entry which is preliminary data.</text>
</comment>
<sequence>MTERPAHAYQPGSGVDITVPHSARVMNYWIGGKDHYRADQAAGDRVRAVFPGIVDLARTGRRFSGRCVRYLAAEAGIRQFLDIGTGLPAADNTHEVAQRVAPGSRVVYVDNDPLVLAYARALLTSTPSGATAYLHGDVHHPERILEGASRTLDLTRPVAVLLMGVLAHVGDYDEARGIVHRLTDALPSGSYLAIRDGTNTDPAYVAALDRYNRTGAAPYRLRSPAQLAGFLEGLETVGPGVVPCSQWRLDPPEGGAGRPARPAVYGGMGRKP</sequence>
<keyword evidence="2" id="KW-0808">Transferase</keyword>
<name>A0A6G4X383_9ACTN</name>
<dbReference type="InterPro" id="IPR029063">
    <property type="entry name" value="SAM-dependent_MTases_sf"/>
</dbReference>
<dbReference type="EMBL" id="JAAKZZ010000323">
    <property type="protein sequence ID" value="NGO71592.1"/>
    <property type="molecule type" value="Genomic_DNA"/>
</dbReference>
<accession>A0A6G4X383</accession>
<dbReference type="Pfam" id="PF04672">
    <property type="entry name" value="Methyltransf_19"/>
    <property type="match status" value="1"/>
</dbReference>
<dbReference type="Proteomes" id="UP000477722">
    <property type="component" value="Unassembled WGS sequence"/>
</dbReference>
<dbReference type="AlphaFoldDB" id="A0A6G4X383"/>
<evidence type="ECO:0000313" key="2">
    <source>
        <dbReference type="EMBL" id="NGO71592.1"/>
    </source>
</evidence>
<evidence type="ECO:0000256" key="1">
    <source>
        <dbReference type="SAM" id="MobiDB-lite"/>
    </source>
</evidence>
<dbReference type="GO" id="GO:0032259">
    <property type="term" value="P:methylation"/>
    <property type="evidence" value="ECO:0007669"/>
    <property type="project" value="UniProtKB-KW"/>
</dbReference>
<keyword evidence="2" id="KW-0489">Methyltransferase</keyword>
<proteinExistence type="predicted"/>
<dbReference type="Gene3D" id="3.40.50.150">
    <property type="entry name" value="Vaccinia Virus protein VP39"/>
    <property type="match status" value="1"/>
</dbReference>
<dbReference type="InterPro" id="IPR006764">
    <property type="entry name" value="SAM_dep_MeTrfase_SAV2177_type"/>
</dbReference>
<dbReference type="PIRSF" id="PIRSF017393">
    <property type="entry name" value="MTase_SAV2177"/>
    <property type="match status" value="1"/>
</dbReference>
<reference evidence="2 3" key="1">
    <citation type="submission" date="2020-02" db="EMBL/GenBank/DDBJ databases">
        <title>Whole-genome analyses of novel actinobacteria.</title>
        <authorList>
            <person name="Sahin N."/>
            <person name="Tatar D."/>
        </authorList>
    </citation>
    <scope>NUCLEOTIDE SEQUENCE [LARGE SCALE GENOMIC DNA]</scope>
    <source>
        <strain evidence="2 3">SB3404</strain>
    </source>
</reference>
<keyword evidence="3" id="KW-1185">Reference proteome</keyword>
<evidence type="ECO:0000313" key="3">
    <source>
        <dbReference type="Proteomes" id="UP000477722"/>
    </source>
</evidence>
<protein>
    <submittedName>
        <fullName evidence="2">SAM-dependent methyltransferase</fullName>
    </submittedName>
</protein>
<dbReference type="SUPFAM" id="SSF53335">
    <property type="entry name" value="S-adenosyl-L-methionine-dependent methyltransferases"/>
    <property type="match status" value="1"/>
</dbReference>
<feature type="region of interest" description="Disordered" evidence="1">
    <location>
        <begin position="249"/>
        <end position="272"/>
    </location>
</feature>
<organism evidence="2 3">
    <name type="scientific">Streptomyces boncukensis</name>
    <dbReference type="NCBI Taxonomy" id="2711219"/>
    <lineage>
        <taxon>Bacteria</taxon>
        <taxon>Bacillati</taxon>
        <taxon>Actinomycetota</taxon>
        <taxon>Actinomycetes</taxon>
        <taxon>Kitasatosporales</taxon>
        <taxon>Streptomycetaceae</taxon>
        <taxon>Streptomyces</taxon>
    </lineage>
</organism>
<gene>
    <name evidence="2" type="ORF">G5C65_25225</name>
</gene>
<dbReference type="GO" id="GO:0008168">
    <property type="term" value="F:methyltransferase activity"/>
    <property type="evidence" value="ECO:0007669"/>
    <property type="project" value="UniProtKB-KW"/>
</dbReference>